<dbReference type="InterPro" id="IPR022742">
    <property type="entry name" value="Hydrolase_4"/>
</dbReference>
<gene>
    <name evidence="2" type="ORF">SAMN06265373_102484</name>
</gene>
<dbReference type="EMBL" id="FXTY01000002">
    <property type="protein sequence ID" value="SMP13347.1"/>
    <property type="molecule type" value="Genomic_DNA"/>
</dbReference>
<evidence type="ECO:0000313" key="2">
    <source>
        <dbReference type="EMBL" id="SMP13347.1"/>
    </source>
</evidence>
<dbReference type="SUPFAM" id="SSF53474">
    <property type="entry name" value="alpha/beta-Hydrolases"/>
    <property type="match status" value="1"/>
</dbReference>
<dbReference type="Gene3D" id="3.40.50.1820">
    <property type="entry name" value="alpha/beta hydrolase"/>
    <property type="match status" value="1"/>
</dbReference>
<keyword evidence="3" id="KW-1185">Reference proteome</keyword>
<dbReference type="Pfam" id="PF12146">
    <property type="entry name" value="Hydrolase_4"/>
    <property type="match status" value="1"/>
</dbReference>
<proteinExistence type="predicted"/>
<dbReference type="InterPro" id="IPR029058">
    <property type="entry name" value="AB_hydrolase_fold"/>
</dbReference>
<name>A0ABY1NMR6_9RHOB</name>
<evidence type="ECO:0000313" key="3">
    <source>
        <dbReference type="Proteomes" id="UP001157961"/>
    </source>
</evidence>
<reference evidence="2 3" key="1">
    <citation type="submission" date="2017-05" db="EMBL/GenBank/DDBJ databases">
        <authorList>
            <person name="Varghese N."/>
            <person name="Submissions S."/>
        </authorList>
    </citation>
    <scope>NUCLEOTIDE SEQUENCE [LARGE SCALE GENOMIC DNA]</scope>
    <source>
        <strain evidence="2 3">DSM 29734</strain>
    </source>
</reference>
<organism evidence="2 3">
    <name type="scientific">Shimia sagamensis</name>
    <dbReference type="NCBI Taxonomy" id="1566352"/>
    <lineage>
        <taxon>Bacteria</taxon>
        <taxon>Pseudomonadati</taxon>
        <taxon>Pseudomonadota</taxon>
        <taxon>Alphaproteobacteria</taxon>
        <taxon>Rhodobacterales</taxon>
        <taxon>Roseobacteraceae</taxon>
    </lineage>
</organism>
<dbReference type="InterPro" id="IPR051044">
    <property type="entry name" value="MAG_DAG_Lipase"/>
</dbReference>
<evidence type="ECO:0000259" key="1">
    <source>
        <dbReference type="Pfam" id="PF12146"/>
    </source>
</evidence>
<accession>A0ABY1NMR6</accession>
<feature type="domain" description="Serine aminopeptidase S33" evidence="1">
    <location>
        <begin position="44"/>
        <end position="296"/>
    </location>
</feature>
<comment type="caution">
    <text evidence="2">The sequence shown here is derived from an EMBL/GenBank/DDBJ whole genome shotgun (WGS) entry which is preliminary data.</text>
</comment>
<protein>
    <submittedName>
        <fullName evidence="2">Lysophospholipase</fullName>
    </submittedName>
</protein>
<dbReference type="PANTHER" id="PTHR11614">
    <property type="entry name" value="PHOSPHOLIPASE-RELATED"/>
    <property type="match status" value="1"/>
</dbReference>
<sequence>MTLQRAPFYHDVAEGPEAQAYWVTADDGVRLRFAHWPLKNAKGPAKGTVLLFPGRTEYVEKYGRAAADFAARGYAMIAIDWRGQGLADRMVEPRYVGYVEAFSDFQRDVAAVLTALGTLDLPQPWHLLGHSMGGCIGLRALNEGLPVKTASFSAPMWGIGLAPHLRAAAWTIGALSKPLGFGGRLSPMTSPVTLVLDQPFDDNTLTKDPDMYAYMQRQMTEQPDLALAGPAINWVYEALKECRDLRALPSPNIPCLTFLGSDERIVHTGAVHDRMARWQNGTLDLIDAGEHEVMMEVPKTRTHIFDACAAFYNSHNT</sequence>
<dbReference type="Proteomes" id="UP001157961">
    <property type="component" value="Unassembled WGS sequence"/>
</dbReference>
<dbReference type="RefSeq" id="WP_283425220.1">
    <property type="nucleotide sequence ID" value="NZ_FXTY01000002.1"/>
</dbReference>